<feature type="domain" description="Glycosyltransferase 2-like" evidence="1">
    <location>
        <begin position="8"/>
        <end position="134"/>
    </location>
</feature>
<name>X1N819_9ZZZZ</name>
<feature type="non-terminal residue" evidence="2">
    <location>
        <position position="143"/>
    </location>
</feature>
<comment type="caution">
    <text evidence="2">The sequence shown here is derived from an EMBL/GenBank/DDBJ whole genome shotgun (WGS) entry which is preliminary data.</text>
</comment>
<dbReference type="AlphaFoldDB" id="X1N819"/>
<evidence type="ECO:0000259" key="1">
    <source>
        <dbReference type="Pfam" id="PF00535"/>
    </source>
</evidence>
<sequence length="143" mass="16513">MINMRNISVVIPAYNEEKNIGRTLVKIVDYFNKKRARPYEIIVVDDGGSDKTVEKVNYLIRNNKRIKLLKNGKNRGKGYSVKRGVLCAKYPLILFLDADLSTPIEELDKFVDLIQKYDMVIASRNLKESDIQSKQPFYRTILG</sequence>
<gene>
    <name evidence="2" type="ORF">S06H3_13480</name>
</gene>
<proteinExistence type="predicted"/>
<dbReference type="EMBL" id="BARV01006583">
    <property type="protein sequence ID" value="GAI14794.1"/>
    <property type="molecule type" value="Genomic_DNA"/>
</dbReference>
<organism evidence="2">
    <name type="scientific">marine sediment metagenome</name>
    <dbReference type="NCBI Taxonomy" id="412755"/>
    <lineage>
        <taxon>unclassified sequences</taxon>
        <taxon>metagenomes</taxon>
        <taxon>ecological metagenomes</taxon>
    </lineage>
</organism>
<dbReference type="PANTHER" id="PTHR10859:SF91">
    <property type="entry name" value="DOLICHYL-PHOSPHATE BETA-GLUCOSYLTRANSFERASE"/>
    <property type="match status" value="1"/>
</dbReference>
<dbReference type="PANTHER" id="PTHR10859">
    <property type="entry name" value="GLYCOSYL TRANSFERASE"/>
    <property type="match status" value="1"/>
</dbReference>
<dbReference type="SUPFAM" id="SSF53448">
    <property type="entry name" value="Nucleotide-diphospho-sugar transferases"/>
    <property type="match status" value="1"/>
</dbReference>
<dbReference type="Pfam" id="PF00535">
    <property type="entry name" value="Glycos_transf_2"/>
    <property type="match status" value="1"/>
</dbReference>
<dbReference type="InterPro" id="IPR029044">
    <property type="entry name" value="Nucleotide-diphossugar_trans"/>
</dbReference>
<dbReference type="Gene3D" id="3.90.550.10">
    <property type="entry name" value="Spore Coat Polysaccharide Biosynthesis Protein SpsA, Chain A"/>
    <property type="match status" value="1"/>
</dbReference>
<accession>X1N819</accession>
<reference evidence="2" key="1">
    <citation type="journal article" date="2014" name="Front. Microbiol.">
        <title>High frequency of phylogenetically diverse reductive dehalogenase-homologous genes in deep subseafloor sedimentary metagenomes.</title>
        <authorList>
            <person name="Kawai M."/>
            <person name="Futagami T."/>
            <person name="Toyoda A."/>
            <person name="Takaki Y."/>
            <person name="Nishi S."/>
            <person name="Hori S."/>
            <person name="Arai W."/>
            <person name="Tsubouchi T."/>
            <person name="Morono Y."/>
            <person name="Uchiyama I."/>
            <person name="Ito T."/>
            <person name="Fujiyama A."/>
            <person name="Inagaki F."/>
            <person name="Takami H."/>
        </authorList>
    </citation>
    <scope>NUCLEOTIDE SEQUENCE</scope>
    <source>
        <strain evidence="2">Expedition CK06-06</strain>
    </source>
</reference>
<dbReference type="InterPro" id="IPR001173">
    <property type="entry name" value="Glyco_trans_2-like"/>
</dbReference>
<protein>
    <recommendedName>
        <fullName evidence="1">Glycosyltransferase 2-like domain-containing protein</fullName>
    </recommendedName>
</protein>
<dbReference type="GO" id="GO:0005789">
    <property type="term" value="C:endoplasmic reticulum membrane"/>
    <property type="evidence" value="ECO:0007669"/>
    <property type="project" value="TreeGrafter"/>
</dbReference>
<dbReference type="GO" id="GO:0006487">
    <property type="term" value="P:protein N-linked glycosylation"/>
    <property type="evidence" value="ECO:0007669"/>
    <property type="project" value="TreeGrafter"/>
</dbReference>
<evidence type="ECO:0000313" key="2">
    <source>
        <dbReference type="EMBL" id="GAI14794.1"/>
    </source>
</evidence>